<keyword evidence="2" id="KW-1185">Reference proteome</keyword>
<protein>
    <submittedName>
        <fullName evidence="1">Uncharacterized protein</fullName>
    </submittedName>
</protein>
<proteinExistence type="predicted"/>
<dbReference type="Proteomes" id="UP001231649">
    <property type="component" value="Chromosome 27"/>
</dbReference>
<reference evidence="1" key="1">
    <citation type="submission" date="2023-03" db="EMBL/GenBank/DDBJ databases">
        <title>Chromosome-level genomes of two armyworms, Mythimna separata and Mythimna loreyi, provide insights into the biosynthesis and reception of sex pheromones.</title>
        <authorList>
            <person name="Zhao H."/>
        </authorList>
    </citation>
    <scope>NUCLEOTIDE SEQUENCE</scope>
    <source>
        <strain evidence="1">BeijingLab</strain>
    </source>
</reference>
<sequence>MSEPTDVRPSPIDFDKFLPWVCLDYHVDADIVINRVVQQTYVNVADSVPRKKLSKKYSLRPRVAKAELLIQSYSNSATEESVSQEKLEINKENKVTIETIYNNDDDLVALKFLKNKMIPRKVMQIIALTLPYQKHLTSITINGGLRMETLYEISQFLPNSQITELCFDGTFLDKANYHILLTQNNLKHLSLARCTINDDVVKLITDHLIDPFPAAKILSALNLSNNKITDIGAKYIADMLRRNRQLCYLSLAGNMITDEGGVSILNILQKFPMQTSEALEGRTNYVAYLKKRSNLIHTLIKELEAAAYDSSNKRKSIKKGMKYESQSMQNMGSKKPITELGVEAQIIKEKAEVLADAKLGLFNEPFSPNNTTIQDGVVYCLGNNTLSCLNFAYNNLTYTSLKKLHEVLLTQKVLDRIPRGLIKIIIEGNLMPVSCEEYEDINCLLQLGLESLIKYEASLKKKPLGSKSTTKLPHSIK</sequence>
<evidence type="ECO:0000313" key="2">
    <source>
        <dbReference type="Proteomes" id="UP001231649"/>
    </source>
</evidence>
<accession>A0ACC2Q3L9</accession>
<organism evidence="1 2">
    <name type="scientific">Mythimna loreyi</name>
    <dbReference type="NCBI Taxonomy" id="667449"/>
    <lineage>
        <taxon>Eukaryota</taxon>
        <taxon>Metazoa</taxon>
        <taxon>Ecdysozoa</taxon>
        <taxon>Arthropoda</taxon>
        <taxon>Hexapoda</taxon>
        <taxon>Insecta</taxon>
        <taxon>Pterygota</taxon>
        <taxon>Neoptera</taxon>
        <taxon>Endopterygota</taxon>
        <taxon>Lepidoptera</taxon>
        <taxon>Glossata</taxon>
        <taxon>Ditrysia</taxon>
        <taxon>Noctuoidea</taxon>
        <taxon>Noctuidae</taxon>
        <taxon>Noctuinae</taxon>
        <taxon>Hadenini</taxon>
        <taxon>Mythimna</taxon>
    </lineage>
</organism>
<comment type="caution">
    <text evidence="1">The sequence shown here is derived from an EMBL/GenBank/DDBJ whole genome shotgun (WGS) entry which is preliminary data.</text>
</comment>
<name>A0ACC2Q3L9_9NEOP</name>
<dbReference type="EMBL" id="CM056803">
    <property type="protein sequence ID" value="KAJ8707377.1"/>
    <property type="molecule type" value="Genomic_DNA"/>
</dbReference>
<evidence type="ECO:0000313" key="1">
    <source>
        <dbReference type="EMBL" id="KAJ8707377.1"/>
    </source>
</evidence>
<gene>
    <name evidence="1" type="ORF">PYW08_010629</name>
</gene>